<dbReference type="KEGG" id="cfi:Celf_0306"/>
<evidence type="ECO:0000313" key="1">
    <source>
        <dbReference type="EMBL" id="AEE44451.1"/>
    </source>
</evidence>
<keyword evidence="2" id="KW-1185">Reference proteome</keyword>
<dbReference type="HOGENOM" id="CLU_1084596_0_0_11"/>
<dbReference type="SUPFAM" id="SSF53335">
    <property type="entry name" value="S-adenosyl-L-methionine-dependent methyltransferases"/>
    <property type="match status" value="1"/>
</dbReference>
<dbReference type="Proteomes" id="UP000008460">
    <property type="component" value="Chromosome"/>
</dbReference>
<evidence type="ECO:0000313" key="2">
    <source>
        <dbReference type="Proteomes" id="UP000008460"/>
    </source>
</evidence>
<gene>
    <name evidence="1" type="ordered locus">Celf_0306</name>
</gene>
<reference evidence="1 2" key="1">
    <citation type="submission" date="2011-04" db="EMBL/GenBank/DDBJ databases">
        <title>Complete sequence of Cellulomonas fimi ATCC 484.</title>
        <authorList>
            <consortium name="US DOE Joint Genome Institute"/>
            <person name="Lucas S."/>
            <person name="Han J."/>
            <person name="Lapidus A."/>
            <person name="Cheng J.-F."/>
            <person name="Goodwin L."/>
            <person name="Pitluck S."/>
            <person name="Peters L."/>
            <person name="Chertkov O."/>
            <person name="Detter J.C."/>
            <person name="Han C."/>
            <person name="Tapia R."/>
            <person name="Land M."/>
            <person name="Hauser L."/>
            <person name="Kyrpides N."/>
            <person name="Ivanova N."/>
            <person name="Ovchinnikova G."/>
            <person name="Pagani I."/>
            <person name="Mead D."/>
            <person name="Brumm P."/>
            <person name="Woyke T."/>
        </authorList>
    </citation>
    <scope>NUCLEOTIDE SEQUENCE [LARGE SCALE GENOMIC DNA]</scope>
    <source>
        <strain evidence="2">ATCC 484 / DSM 20113 / JCM 1341 / NBRC 15513 / NCIMB 8980 / NCTC 7547</strain>
    </source>
</reference>
<dbReference type="Gene3D" id="3.40.50.150">
    <property type="entry name" value="Vaccinia Virus protein VP39"/>
    <property type="match status" value="1"/>
</dbReference>
<dbReference type="EMBL" id="CP002666">
    <property type="protein sequence ID" value="AEE44451.1"/>
    <property type="molecule type" value="Genomic_DNA"/>
</dbReference>
<sequence length="256" mass="28402">MPSPVLTSVDVRPLTDPFAAALRTVITRDGIPADPALVDAVTRAVVEDGFTSPEARRILRTSGVRDGWNQRFAEVRSRQVAAWVAPALAGHRRVVDLLAGDCRVTRELAARLDDAELLAVEWPEHYDDVVADPSFRFVPWDGGTPPSADAVLLGAVLHHENDPAPLVAAAVATGARTFVVVENCVDDTWSSDLHLALDLFFNQTLNEFGSDCVRQHRTRDEWVEYLEPFGRLRHFDELHDVAGLPFPYQLMVFTRD</sequence>
<dbReference type="AlphaFoldDB" id="F4H6D9"/>
<name>F4H6D9_CELFA</name>
<dbReference type="InterPro" id="IPR029063">
    <property type="entry name" value="SAM-dependent_MTases_sf"/>
</dbReference>
<organism evidence="1 2">
    <name type="scientific">Cellulomonas fimi (strain ATCC 484 / DSM 20113 / JCM 1341 / CCUG 24087 / LMG 16345 / NBRC 15513 / NCIMB 8980 / NCTC 7547 / NRS-133)</name>
    <dbReference type="NCBI Taxonomy" id="590998"/>
    <lineage>
        <taxon>Bacteria</taxon>
        <taxon>Bacillati</taxon>
        <taxon>Actinomycetota</taxon>
        <taxon>Actinomycetes</taxon>
        <taxon>Micrococcales</taxon>
        <taxon>Cellulomonadaceae</taxon>
        <taxon>Cellulomonas</taxon>
    </lineage>
</organism>
<dbReference type="RefSeq" id="WP_013769481.1">
    <property type="nucleotide sequence ID" value="NC_015514.1"/>
</dbReference>
<accession>F4H6D9</accession>
<protein>
    <recommendedName>
        <fullName evidence="3">Methyltransferase type 11</fullName>
    </recommendedName>
</protein>
<dbReference type="STRING" id="590998.Celf_0306"/>
<proteinExistence type="predicted"/>
<dbReference type="eggNOG" id="ENOG5033SNV">
    <property type="taxonomic scope" value="Bacteria"/>
</dbReference>
<evidence type="ECO:0008006" key="3">
    <source>
        <dbReference type="Google" id="ProtNLM"/>
    </source>
</evidence>